<proteinExistence type="predicted"/>
<evidence type="ECO:0000313" key="3">
    <source>
        <dbReference type="Ensembl" id="ENSSGRP00000084151.1"/>
    </source>
</evidence>
<evidence type="ECO:0000256" key="1">
    <source>
        <dbReference type="SAM" id="Phobius"/>
    </source>
</evidence>
<dbReference type="GO" id="GO:0005777">
    <property type="term" value="C:peroxisome"/>
    <property type="evidence" value="ECO:0007669"/>
    <property type="project" value="TreeGrafter"/>
</dbReference>
<reference evidence="3" key="2">
    <citation type="submission" date="2025-09" db="UniProtKB">
        <authorList>
            <consortium name="Ensembl"/>
        </authorList>
    </citation>
    <scope>IDENTIFICATION</scope>
</reference>
<organism evidence="3 4">
    <name type="scientific">Sinocyclocheilus grahami</name>
    <name type="common">Dianchi golden-line fish</name>
    <name type="synonym">Barbus grahami</name>
    <dbReference type="NCBI Taxonomy" id="75366"/>
    <lineage>
        <taxon>Eukaryota</taxon>
        <taxon>Metazoa</taxon>
        <taxon>Chordata</taxon>
        <taxon>Craniata</taxon>
        <taxon>Vertebrata</taxon>
        <taxon>Euteleostomi</taxon>
        <taxon>Actinopterygii</taxon>
        <taxon>Neopterygii</taxon>
        <taxon>Teleostei</taxon>
        <taxon>Ostariophysi</taxon>
        <taxon>Cypriniformes</taxon>
        <taxon>Cyprinidae</taxon>
        <taxon>Cyprininae</taxon>
        <taxon>Sinocyclocheilus</taxon>
    </lineage>
</organism>
<dbReference type="Ensembl" id="ENSSGRT00000089614.1">
    <property type="protein sequence ID" value="ENSSGRP00000084151.1"/>
    <property type="gene ID" value="ENSSGRG00000042482.1"/>
</dbReference>
<protein>
    <recommendedName>
        <fullName evidence="2">DSBA-like thioredoxin domain-containing protein</fullName>
    </recommendedName>
</protein>
<feature type="domain" description="DSBA-like thioredoxin" evidence="2">
    <location>
        <begin position="34"/>
        <end position="190"/>
    </location>
</feature>
<accession>A0A672R645</accession>
<dbReference type="GO" id="GO:0004364">
    <property type="term" value="F:glutathione transferase activity"/>
    <property type="evidence" value="ECO:0007669"/>
    <property type="project" value="TreeGrafter"/>
</dbReference>
<dbReference type="Proteomes" id="UP000472262">
    <property type="component" value="Unassembled WGS sequence"/>
</dbReference>
<dbReference type="InterPro" id="IPR001853">
    <property type="entry name" value="DSBA-like_thioredoxin_dom"/>
</dbReference>
<name>A0A672R645_SINGR</name>
<keyword evidence="1" id="KW-0472">Membrane</keyword>
<dbReference type="InterPro" id="IPR036249">
    <property type="entry name" value="Thioredoxin-like_sf"/>
</dbReference>
<keyword evidence="1" id="KW-1133">Transmembrane helix</keyword>
<keyword evidence="4" id="KW-1185">Reference proteome</keyword>
<dbReference type="GO" id="GO:0006749">
    <property type="term" value="P:glutathione metabolic process"/>
    <property type="evidence" value="ECO:0007669"/>
    <property type="project" value="TreeGrafter"/>
</dbReference>
<keyword evidence="1" id="KW-0812">Transmembrane</keyword>
<dbReference type="InParanoid" id="A0A672R645"/>
<dbReference type="SUPFAM" id="SSF52833">
    <property type="entry name" value="Thioredoxin-like"/>
    <property type="match status" value="1"/>
</dbReference>
<evidence type="ECO:0000259" key="2">
    <source>
        <dbReference type="Pfam" id="PF01323"/>
    </source>
</evidence>
<reference evidence="3" key="1">
    <citation type="submission" date="2025-08" db="UniProtKB">
        <authorList>
            <consortium name="Ensembl"/>
        </authorList>
    </citation>
    <scope>IDENTIFICATION</scope>
</reference>
<dbReference type="PANTHER" id="PTHR42943:SF2">
    <property type="entry name" value="GLUTATHIONE S-TRANSFERASE KAPPA 1"/>
    <property type="match status" value="1"/>
</dbReference>
<dbReference type="GO" id="GO:0004602">
    <property type="term" value="F:glutathione peroxidase activity"/>
    <property type="evidence" value="ECO:0007669"/>
    <property type="project" value="TreeGrafter"/>
</dbReference>
<dbReference type="InterPro" id="IPR051924">
    <property type="entry name" value="GST_Kappa/NadH"/>
</dbReference>
<dbReference type="Pfam" id="PF01323">
    <property type="entry name" value="DSBA"/>
    <property type="match status" value="1"/>
</dbReference>
<dbReference type="Gene3D" id="3.40.30.10">
    <property type="entry name" value="Glutaredoxin"/>
    <property type="match status" value="1"/>
</dbReference>
<dbReference type="PANTHER" id="PTHR42943">
    <property type="entry name" value="GLUTATHIONE S-TRANSFERASE KAPPA"/>
    <property type="match status" value="1"/>
</dbReference>
<feature type="transmembrane region" description="Helical" evidence="1">
    <location>
        <begin position="28"/>
        <end position="45"/>
    </location>
</feature>
<evidence type="ECO:0000313" key="4">
    <source>
        <dbReference type="Proteomes" id="UP000472262"/>
    </source>
</evidence>
<sequence length="208" mass="23871">YTPNSLYIYIYIYIHTHTHRLTDISLRMYYAFSFSLNVVFLLFLGNRPPGMVPNKFNYMTTEDFAGRLMKPQVNRGGSNVFEAMFEKGTLNAMRFVTAVAEMGKQGDVLVERVSRELWKIIWRTDQDITQPASLTEAGLKAGLSPIKYKLKSVTEEALEHKRFGFPCTVCYVNGKAEVFFGSDRFELMAHCIGEKWVWPQPAKPTAKM</sequence>
<dbReference type="AlphaFoldDB" id="A0A672R645"/>
<dbReference type="GO" id="GO:0005739">
    <property type="term" value="C:mitochondrion"/>
    <property type="evidence" value="ECO:0007669"/>
    <property type="project" value="TreeGrafter"/>
</dbReference>